<reference evidence="1 3" key="1">
    <citation type="journal article" date="2010" name="J. Bacteriol.">
        <title>Complete genome sequence of Halalkalicoccus jeotgali B3(T), an extremely halophilic archaeon.</title>
        <authorList>
            <person name="Roh S.W."/>
            <person name="Nam Y.D."/>
            <person name="Nam S.H."/>
            <person name="Choi S.H."/>
            <person name="Park H.S."/>
            <person name="Bae J.W."/>
        </authorList>
    </citation>
    <scope>NUCLEOTIDE SEQUENCE [LARGE SCALE GENOMIC DNA]</scope>
    <source>
        <strain evidence="1">B3</strain>
        <strain evidence="3">DSM 18796 / CECT 7217 / JCM 14584 / KCTC 4019 / B3</strain>
    </source>
</reference>
<dbReference type="HOGENOM" id="CLU_1782455_0_0_2"/>
<name>D8J9W9_HALJB</name>
<gene>
    <name evidence="1" type="ordered locus">HacjB3_05500</name>
    <name evidence="2" type="ORF">C497_03875</name>
</gene>
<accession>D8J9W9</accession>
<sequence length="145" mass="16271">MTQTSDTEAAAESKLEHDYPRLDLVSVHGFPKDYLVDPGTPVSDDEQIPPFSLQGRIKFLERLERELKAAWRSGHAFLTVPGWRSVEGPYPGEVVKAQFVPHDDPDRFDGPSGEHSVTYPVQEIADRTHYYRSGGGRSDSCTNLR</sequence>
<evidence type="ECO:0000313" key="1">
    <source>
        <dbReference type="EMBL" id="ADJ14491.1"/>
    </source>
</evidence>
<evidence type="ECO:0000313" key="3">
    <source>
        <dbReference type="Proteomes" id="UP000000390"/>
    </source>
</evidence>
<evidence type="ECO:0000313" key="4">
    <source>
        <dbReference type="Proteomes" id="UP000011645"/>
    </source>
</evidence>
<organism evidence="1 3">
    <name type="scientific">Halalkalicoccus jeotgali (strain DSM 18796 / CECT 7217 / JCM 14584 / KCTC 4019 / B3)</name>
    <dbReference type="NCBI Taxonomy" id="795797"/>
    <lineage>
        <taxon>Archaea</taxon>
        <taxon>Methanobacteriati</taxon>
        <taxon>Methanobacteriota</taxon>
        <taxon>Stenosarchaea group</taxon>
        <taxon>Halobacteria</taxon>
        <taxon>Halobacteriales</taxon>
        <taxon>Halococcaceae</taxon>
        <taxon>Halalkalicoccus</taxon>
    </lineage>
</organism>
<dbReference type="STRING" id="795797.HacjB3_05500"/>
<keyword evidence="4" id="KW-1185">Reference proteome</keyword>
<dbReference type="EMBL" id="CP002062">
    <property type="protein sequence ID" value="ADJ14491.1"/>
    <property type="molecule type" value="Genomic_DNA"/>
</dbReference>
<dbReference type="AlphaFoldDB" id="D8J9W9"/>
<dbReference type="EMBL" id="AOHV01000010">
    <property type="protein sequence ID" value="ELY40205.1"/>
    <property type="molecule type" value="Genomic_DNA"/>
</dbReference>
<dbReference type="KEGG" id="hje:HacjB3_05500"/>
<protein>
    <submittedName>
        <fullName evidence="1">Uncharacterized protein</fullName>
    </submittedName>
</protein>
<evidence type="ECO:0000313" key="2">
    <source>
        <dbReference type="EMBL" id="ELY40205.1"/>
    </source>
</evidence>
<reference evidence="2 4" key="2">
    <citation type="journal article" date="2014" name="PLoS Genet.">
        <title>Phylogenetically driven sequencing of extremely halophilic archaea reveals strategies for static and dynamic osmo-response.</title>
        <authorList>
            <person name="Becker E.A."/>
            <person name="Seitzer P.M."/>
            <person name="Tritt A."/>
            <person name="Larsen D."/>
            <person name="Krusor M."/>
            <person name="Yao A.I."/>
            <person name="Wu D."/>
            <person name="Madern D."/>
            <person name="Eisen J.A."/>
            <person name="Darling A.E."/>
            <person name="Facciotti M.T."/>
        </authorList>
    </citation>
    <scope>NUCLEOTIDE SEQUENCE [LARGE SCALE GENOMIC DNA]</scope>
    <source>
        <strain evidence="2">B3</strain>
        <strain evidence="4">DSM 18796 / CECT 7217 / JCM 14584 / KCTC 4019 / B3</strain>
    </source>
</reference>
<proteinExistence type="predicted"/>
<dbReference type="Proteomes" id="UP000011645">
    <property type="component" value="Unassembled WGS sequence"/>
</dbReference>
<dbReference type="Proteomes" id="UP000000390">
    <property type="component" value="Chromosome"/>
</dbReference>